<feature type="compositionally biased region" description="Basic and acidic residues" evidence="2">
    <location>
        <begin position="767"/>
        <end position="781"/>
    </location>
</feature>
<dbReference type="OMA" id="VESDRCK"/>
<accession>A0A1D6N0M1</accession>
<dbReference type="AlphaFoldDB" id="A0A1D6N0M1"/>
<evidence type="ECO:0000256" key="2">
    <source>
        <dbReference type="SAM" id="MobiDB-lite"/>
    </source>
</evidence>
<dbReference type="ExpressionAtlas" id="A0A1D6N0M1">
    <property type="expression patterns" value="baseline and differential"/>
</dbReference>
<name>A0A1D6N0M1_MAIZE</name>
<proteinExistence type="predicted"/>
<evidence type="ECO:0000256" key="1">
    <source>
        <dbReference type="SAM" id="Coils"/>
    </source>
</evidence>
<evidence type="ECO:0000313" key="3">
    <source>
        <dbReference type="EMBL" id="ONM34348.1"/>
    </source>
</evidence>
<sequence>MKDALNKQSSINNDIQMISTSLQDQLGDLCSKIISFNKEANISGLEEASLLHELESKNYAAVMKRLESFHQQTCDKVLHLLEEKEVMEKMCDALQRRSEKAETKLHGMEQQFICDMDATKQKLNLSEEIVEKLQQELQDMAHKLRICSDSQEKYSVTNGDLTSKLSQMEIELHHATSENKALVEKLKEFSVTVEELERTKMCLVQHEEDTRTLTQSLQSKHELLVHMESEIKCLRDDLMRTDENLLREKRLKEELESALASLTSQIGEKDQILLSFDEHKTEFIHLKGQLLDMGKTHSLMQDSLSQSEQIQRDLNCKNHSLQSQLSILENQLGAVVETMFSSEIEASYMRSQVREAVVQLNMLRNELEKLQLKSKDANESLRAHMSTEAELADRNSTLEAAIHSLETNLSSVIQEKEGLEELMKGHDEASNQVSNKSRDIAVNNSDRVLKDQDEILQLRVLQADLEEQVDNLKSAKDETEILNMILRSKLEEQHTVMSLLLQNQRHELINSIEENKDLTQKLAEQSLKAEEFKNLSIHLRELKEKAEAGRKEKEGSLHTMQDSLRIAFIKEQYESKVQELKGQVFVSKKYAEEMLLKLQSALDDVETGKKNEIALAKRIEELSMKVSEMEVEMLDLSADKRELSNAYDSMMTELECTKLNLDCCNEEKQKIEVSLEECSEERNRIRVELDLIKKLLENMALTDNNTSHDSSESCTPGTTSIRHVLGDGKAEPASKATPNTTKIDSGLQEHEIQSRSSSSNLSQGAEDVVKFDNNEESKNLENCDEEMESPTKNNLNSNNSIKDISQEHKKLANGFNLFQKELERLKDENLSPLLPLDVNLTDPSLSGLERTLSQLDMANEHLQSIFPSFKELPGSGNALERLLALELELAEALQAKKKTNILFQSFRDINEVIQDTIELKRRQMAVENELKEMQGRYSELSVQFAEVEGERQKLEMNLKNRTPWRS</sequence>
<reference evidence="3" key="1">
    <citation type="submission" date="2015-12" db="EMBL/GenBank/DDBJ databases">
        <title>Update maize B73 reference genome by single molecule sequencing technologies.</title>
        <authorList>
            <consortium name="Maize Genome Sequencing Project"/>
            <person name="Ware D."/>
        </authorList>
    </citation>
    <scope>NUCLEOTIDE SEQUENCE [LARGE SCALE GENOMIC DNA]</scope>
    <source>
        <tissue evidence="3">Seedling</tissue>
    </source>
</reference>
<feature type="coiled-coil region" evidence="1">
    <location>
        <begin position="619"/>
        <end position="681"/>
    </location>
</feature>
<organism evidence="3">
    <name type="scientific">Zea mays</name>
    <name type="common">Maize</name>
    <dbReference type="NCBI Taxonomy" id="4577"/>
    <lineage>
        <taxon>Eukaryota</taxon>
        <taxon>Viridiplantae</taxon>
        <taxon>Streptophyta</taxon>
        <taxon>Embryophyta</taxon>
        <taxon>Tracheophyta</taxon>
        <taxon>Spermatophyta</taxon>
        <taxon>Magnoliopsida</taxon>
        <taxon>Liliopsida</taxon>
        <taxon>Poales</taxon>
        <taxon>Poaceae</taxon>
        <taxon>PACMAD clade</taxon>
        <taxon>Panicoideae</taxon>
        <taxon>Andropogonodae</taxon>
        <taxon>Andropogoneae</taxon>
        <taxon>Tripsacinae</taxon>
        <taxon>Zea</taxon>
    </lineage>
</organism>
<feature type="coiled-coil region" evidence="1">
    <location>
        <begin position="77"/>
        <end position="199"/>
    </location>
</feature>
<feature type="coiled-coil region" evidence="1">
    <location>
        <begin position="923"/>
        <end position="957"/>
    </location>
</feature>
<feature type="compositionally biased region" description="Polar residues" evidence="2">
    <location>
        <begin position="703"/>
        <end position="721"/>
    </location>
</feature>
<feature type="coiled-coil region" evidence="1">
    <location>
        <begin position="455"/>
        <end position="552"/>
    </location>
</feature>
<feature type="coiled-coil region" evidence="1">
    <location>
        <begin position="224"/>
        <end position="265"/>
    </location>
</feature>
<protein>
    <submittedName>
        <fullName evidence="3">Uncharacterized protein</fullName>
    </submittedName>
</protein>
<dbReference type="EMBL" id="CM007649">
    <property type="protein sequence ID" value="ONM34348.1"/>
    <property type="molecule type" value="Genomic_DNA"/>
</dbReference>
<dbReference type="PaxDb" id="4577-GRMZM2G179421_P01"/>
<feature type="region of interest" description="Disordered" evidence="2">
    <location>
        <begin position="703"/>
        <end position="798"/>
    </location>
</feature>
<dbReference type="PANTHER" id="PTHR34452">
    <property type="entry name" value="MYOSIN HEAVY CHAIN-RELATED PROTEIN"/>
    <property type="match status" value="1"/>
</dbReference>
<gene>
    <name evidence="3" type="ORF">ZEAMMB73_Zm00001d042028</name>
</gene>
<dbReference type="eggNOG" id="ENOG502QRAN">
    <property type="taxonomic scope" value="Eukaryota"/>
</dbReference>
<feature type="coiled-coil region" evidence="1">
    <location>
        <begin position="311"/>
        <end position="422"/>
    </location>
</feature>
<keyword evidence="1" id="KW-0175">Coiled coil</keyword>
<dbReference type="PANTHER" id="PTHR34452:SF1">
    <property type="entry name" value="SPORULATION-SPECIFIC PROTEIN"/>
    <property type="match status" value="1"/>
</dbReference>